<sequence length="322" mass="36621">MRRPAPVVTIRPDACYERWTRHVLYARRKVLGREGARVATHEVEVRERLDLIHALCQYVADSSGVDILAVKGAVAREQFTARTRIGTDVDVLVRPGQADRFVEALTRGGWTIGRDAHDLDLSNHAVVLEHPLWGLTIDVHRHFPGFSASPTDVFRCLWAEREYIRLGGRNCAVPKRCAHGAVLIVNAARNPMDHDARLVHDGWTSREFGRGVTMVHELGGAQAAATRLPELFHPERRSYYWQVVSNQPTGTAMWLARIWDTPGVMPRLRLLAYALVPPPLWGERNGWAQRLRRTPEHWAKGLRQLPGAVRRLVRMAWGPRRR</sequence>
<gene>
    <name evidence="1" type="ORF">CYJ76_01560</name>
</gene>
<dbReference type="AlphaFoldDB" id="A0A2I1PDK2"/>
<comment type="caution">
    <text evidence="1">The sequence shown here is derived from an EMBL/GenBank/DDBJ whole genome shotgun (WGS) entry which is preliminary data.</text>
</comment>
<keyword evidence="2" id="KW-1185">Reference proteome</keyword>
<organism evidence="1 2">
    <name type="scientific">Kytococcus schroeteri</name>
    <dbReference type="NCBI Taxonomy" id="138300"/>
    <lineage>
        <taxon>Bacteria</taxon>
        <taxon>Bacillati</taxon>
        <taxon>Actinomycetota</taxon>
        <taxon>Actinomycetes</taxon>
        <taxon>Micrococcales</taxon>
        <taxon>Kytococcaceae</taxon>
        <taxon>Kytococcus</taxon>
    </lineage>
</organism>
<dbReference type="EMBL" id="PKIZ01000002">
    <property type="protein sequence ID" value="PKZ42680.1"/>
    <property type="molecule type" value="Genomic_DNA"/>
</dbReference>
<evidence type="ECO:0008006" key="3">
    <source>
        <dbReference type="Google" id="ProtNLM"/>
    </source>
</evidence>
<proteinExistence type="predicted"/>
<reference evidence="1 2" key="1">
    <citation type="submission" date="2017-12" db="EMBL/GenBank/DDBJ databases">
        <title>Phylogenetic diversity of female urinary microbiome.</title>
        <authorList>
            <person name="Thomas-White K."/>
            <person name="Wolfe A.J."/>
        </authorList>
    </citation>
    <scope>NUCLEOTIDE SEQUENCE [LARGE SCALE GENOMIC DNA]</scope>
    <source>
        <strain evidence="1 2">UMB1298</strain>
    </source>
</reference>
<protein>
    <recommendedName>
        <fullName evidence="3">Nucleotidyltransferase family protein</fullName>
    </recommendedName>
</protein>
<name>A0A2I1PDK2_9MICO</name>
<accession>A0A2I1PDK2</accession>
<dbReference type="InterPro" id="IPR039498">
    <property type="entry name" value="NTP_transf_5"/>
</dbReference>
<dbReference type="Proteomes" id="UP000234206">
    <property type="component" value="Unassembled WGS sequence"/>
</dbReference>
<evidence type="ECO:0000313" key="2">
    <source>
        <dbReference type="Proteomes" id="UP000234206"/>
    </source>
</evidence>
<evidence type="ECO:0000313" key="1">
    <source>
        <dbReference type="EMBL" id="PKZ42680.1"/>
    </source>
</evidence>
<dbReference type="Pfam" id="PF14907">
    <property type="entry name" value="NTP_transf_5"/>
    <property type="match status" value="1"/>
</dbReference>